<gene>
    <name evidence="1" type="ORF">S03H2_07253</name>
</gene>
<proteinExistence type="predicted"/>
<comment type="caution">
    <text evidence="1">The sequence shown here is derived from an EMBL/GenBank/DDBJ whole genome shotgun (WGS) entry which is preliminary data.</text>
</comment>
<protein>
    <submittedName>
        <fullName evidence="1">Uncharacterized protein</fullName>
    </submittedName>
</protein>
<dbReference type="AlphaFoldDB" id="X1DQZ4"/>
<reference evidence="1" key="1">
    <citation type="journal article" date="2014" name="Front. Microbiol.">
        <title>High frequency of phylogenetically diverse reductive dehalogenase-homologous genes in deep subseafloor sedimentary metagenomes.</title>
        <authorList>
            <person name="Kawai M."/>
            <person name="Futagami T."/>
            <person name="Toyoda A."/>
            <person name="Takaki Y."/>
            <person name="Nishi S."/>
            <person name="Hori S."/>
            <person name="Arai W."/>
            <person name="Tsubouchi T."/>
            <person name="Morono Y."/>
            <person name="Uchiyama I."/>
            <person name="Ito T."/>
            <person name="Fujiyama A."/>
            <person name="Inagaki F."/>
            <person name="Takami H."/>
        </authorList>
    </citation>
    <scope>NUCLEOTIDE SEQUENCE</scope>
    <source>
        <strain evidence="1">Expedition CK06-06</strain>
    </source>
</reference>
<accession>X1DQZ4</accession>
<dbReference type="EMBL" id="BARU01003312">
    <property type="protein sequence ID" value="GAH22582.1"/>
    <property type="molecule type" value="Genomic_DNA"/>
</dbReference>
<sequence length="77" mass="8587">MGVLPAALKILGKKFEIENINEPIQHPFLTKAASATHKTIFDELNKAPEEAIKPLLTSILKSQEQPTKPAKQQQKKK</sequence>
<organism evidence="1">
    <name type="scientific">marine sediment metagenome</name>
    <dbReference type="NCBI Taxonomy" id="412755"/>
    <lineage>
        <taxon>unclassified sequences</taxon>
        <taxon>metagenomes</taxon>
        <taxon>ecological metagenomes</taxon>
    </lineage>
</organism>
<evidence type="ECO:0000313" key="1">
    <source>
        <dbReference type="EMBL" id="GAH22582.1"/>
    </source>
</evidence>
<name>X1DQZ4_9ZZZZ</name>